<dbReference type="OrthoDB" id="5873060at2759"/>
<evidence type="ECO:0000313" key="3">
    <source>
        <dbReference type="Proteomes" id="UP000008281"/>
    </source>
</evidence>
<accession>E3NSX5</accession>
<protein>
    <recommendedName>
        <fullName evidence="4">CCHC-type domain-containing protein</fullName>
    </recommendedName>
</protein>
<evidence type="ECO:0000313" key="2">
    <source>
        <dbReference type="EMBL" id="EFO91042.1"/>
    </source>
</evidence>
<dbReference type="EMBL" id="DS270067">
    <property type="protein sequence ID" value="EFO91042.1"/>
    <property type="molecule type" value="Genomic_DNA"/>
</dbReference>
<dbReference type="eggNOG" id="KOG0017">
    <property type="taxonomic scope" value="Eukaryota"/>
</dbReference>
<dbReference type="InParanoid" id="E3NSX5"/>
<dbReference type="Proteomes" id="UP000008281">
    <property type="component" value="Unassembled WGS sequence"/>
</dbReference>
<name>E3NSX5_CAERE</name>
<feature type="compositionally biased region" description="Polar residues" evidence="1">
    <location>
        <begin position="249"/>
        <end position="260"/>
    </location>
</feature>
<organism evidence="3">
    <name type="scientific">Caenorhabditis remanei</name>
    <name type="common">Caenorhabditis vulgaris</name>
    <dbReference type="NCBI Taxonomy" id="31234"/>
    <lineage>
        <taxon>Eukaryota</taxon>
        <taxon>Metazoa</taxon>
        <taxon>Ecdysozoa</taxon>
        <taxon>Nematoda</taxon>
        <taxon>Chromadorea</taxon>
        <taxon>Rhabditida</taxon>
        <taxon>Rhabditina</taxon>
        <taxon>Rhabditomorpha</taxon>
        <taxon>Rhabditoidea</taxon>
        <taxon>Rhabditidae</taxon>
        <taxon>Peloderinae</taxon>
        <taxon>Caenorhabditis</taxon>
    </lineage>
</organism>
<proteinExistence type="predicted"/>
<dbReference type="AlphaFoldDB" id="E3NSX5"/>
<feature type="region of interest" description="Disordered" evidence="1">
    <location>
        <begin position="215"/>
        <end position="303"/>
    </location>
</feature>
<feature type="region of interest" description="Disordered" evidence="1">
    <location>
        <begin position="31"/>
        <end position="93"/>
    </location>
</feature>
<evidence type="ECO:0000256" key="1">
    <source>
        <dbReference type="SAM" id="MobiDB-lite"/>
    </source>
</evidence>
<evidence type="ECO:0008006" key="4">
    <source>
        <dbReference type="Google" id="ProtNLM"/>
    </source>
</evidence>
<gene>
    <name evidence="2" type="ORF">CRE_15213</name>
</gene>
<feature type="compositionally biased region" description="Polar residues" evidence="1">
    <location>
        <begin position="219"/>
        <end position="235"/>
    </location>
</feature>
<dbReference type="InterPro" id="IPR005312">
    <property type="entry name" value="DUF1759"/>
</dbReference>
<feature type="region of interest" description="Disordered" evidence="1">
    <location>
        <begin position="645"/>
        <end position="665"/>
    </location>
</feature>
<feature type="compositionally biased region" description="Polar residues" evidence="1">
    <location>
        <begin position="280"/>
        <end position="298"/>
    </location>
</feature>
<dbReference type="STRING" id="31234.E3NSX5"/>
<dbReference type="HOGENOM" id="CLU_015784_1_0_1"/>
<feature type="compositionally biased region" description="Low complexity" evidence="1">
    <location>
        <begin position="66"/>
        <end position="76"/>
    </location>
</feature>
<dbReference type="PANTHER" id="PTHR47331">
    <property type="entry name" value="PHD-TYPE DOMAIN-CONTAINING PROTEIN"/>
    <property type="match status" value="1"/>
</dbReference>
<reference evidence="2" key="1">
    <citation type="submission" date="2007-07" db="EMBL/GenBank/DDBJ databases">
        <title>PCAP assembly of the Caenorhabditis remanei genome.</title>
        <authorList>
            <consortium name="The Caenorhabditis remanei Sequencing Consortium"/>
            <person name="Wilson R.K."/>
        </authorList>
    </citation>
    <scope>NUCLEOTIDE SEQUENCE [LARGE SCALE GENOMIC DNA]</scope>
    <source>
        <strain evidence="2">PB4641</strain>
    </source>
</reference>
<sequence>MTTYQSTLYTSQHYTTVPTTSHPKVITKWSNISDLRSTRHGSTSRRNSKASKKSSGKSGKSKKSKSSSSSAKQKASWINLGPAKKKFTDRAKKTARLIKKVQSTLNDPHQPNTVGSLQANHQKLSNQCLQLKQSDSEALELVLQHPALSSNSQTRIKNVLELCNHIKERDYPTLIKELEDLLKQIEAMLQDLVQTQPLASKRTTNDIPIHNHLAASGIHSITSTQTDNSRNSANSQEPHQEEQKHQPPTTTNTGGHSSTEPKGPVLSKIQSDPVPVEPIVSTSDLSPRTATHCPTTDNALPPPKAYSEIEAMFSKFSKLIQTEITQKFDATIQKMDGKIGRCAETQDALFQSLQAMRTNLEIVQDQMEQQQAPNRFDQSLESIDAPLRGQDTTQWCLSSQSTKAQNNSNSAQAKLKLPDYTEPMVQSPSPVRHSPTTPHGGYTADINTILNTLKPFSGAPEHYSLFITRFNSLVHNNPAIDIIMKQNILISLLEGESKELITSDDLSEWAYNDLRTNLEDVYNTKFDRRKQLIETYRDLPFHQTEFDQMNRDLMKHICTTNSLQKYGISINDPFLIDSFVDKLPSRIMQPVIKNIRNKTPSFMDVANLVRSLISEHRAVDEAEKRKKNRTQVNEVCTAEINKISTPSSAPARQNYRQNKGHHPTTTISKWRSAPCTFCHKDHAACDCKLPPTEKRNSIMQQHLCYNCFRNTHTVKNCTSKFVCNRCHRKHHSAICPETDNGDTPVNTIVTDENTKQFFRNNGVDI</sequence>
<keyword evidence="3" id="KW-1185">Reference proteome</keyword>
<dbReference type="Pfam" id="PF03564">
    <property type="entry name" value="DUF1759"/>
    <property type="match status" value="1"/>
</dbReference>
<feature type="compositionally biased region" description="Basic residues" evidence="1">
    <location>
        <begin position="38"/>
        <end position="65"/>
    </location>
</feature>